<name>A0ABW1ZWW8_9GAMM</name>
<keyword evidence="2" id="KW-1185">Reference proteome</keyword>
<gene>
    <name evidence="1" type="ORF">ACFQDL_05955</name>
</gene>
<dbReference type="SUPFAM" id="SSF56300">
    <property type="entry name" value="Metallo-dependent phosphatases"/>
    <property type="match status" value="1"/>
</dbReference>
<dbReference type="PANTHER" id="PTHR40942:SF4">
    <property type="entry name" value="CYTOCHROME C5"/>
    <property type="match status" value="1"/>
</dbReference>
<protein>
    <recommendedName>
        <fullName evidence="3">Diadenosine tetraphosphatase</fullName>
    </recommendedName>
</protein>
<accession>A0ABW1ZWW8</accession>
<dbReference type="PANTHER" id="PTHR40942">
    <property type="match status" value="1"/>
</dbReference>
<dbReference type="Gene3D" id="3.60.21.10">
    <property type="match status" value="1"/>
</dbReference>
<dbReference type="RefSeq" id="WP_379913480.1">
    <property type="nucleotide sequence ID" value="NZ_JBHSWE010000001.1"/>
</dbReference>
<organism evidence="1 2">
    <name type="scientific">Marinobacterium aestuariivivens</name>
    <dbReference type="NCBI Taxonomy" id="1698799"/>
    <lineage>
        <taxon>Bacteria</taxon>
        <taxon>Pseudomonadati</taxon>
        <taxon>Pseudomonadota</taxon>
        <taxon>Gammaproteobacteria</taxon>
        <taxon>Oceanospirillales</taxon>
        <taxon>Oceanospirillaceae</taxon>
        <taxon>Marinobacterium</taxon>
    </lineage>
</organism>
<dbReference type="Proteomes" id="UP001596422">
    <property type="component" value="Unassembled WGS sequence"/>
</dbReference>
<evidence type="ECO:0008006" key="3">
    <source>
        <dbReference type="Google" id="ProtNLM"/>
    </source>
</evidence>
<reference evidence="2" key="1">
    <citation type="journal article" date="2019" name="Int. J. Syst. Evol. Microbiol.">
        <title>The Global Catalogue of Microorganisms (GCM) 10K type strain sequencing project: providing services to taxonomists for standard genome sequencing and annotation.</title>
        <authorList>
            <consortium name="The Broad Institute Genomics Platform"/>
            <consortium name="The Broad Institute Genome Sequencing Center for Infectious Disease"/>
            <person name="Wu L."/>
            <person name="Ma J."/>
        </authorList>
    </citation>
    <scope>NUCLEOTIDE SEQUENCE [LARGE SCALE GENOMIC DNA]</scope>
    <source>
        <strain evidence="2">NBRC 111756</strain>
    </source>
</reference>
<proteinExistence type="predicted"/>
<sequence length="128" mass="14626">MYGNEPDHWYKGLEGWARLRVITNYLTRMRFCDHNGRLDFSAKGGPETQPEGFLPWYAHKRKAAKHRIIFGHWAALEGGASDHNLFSLDTGCVWGNSLTAMRLEDQAFFSHDCSCNRKSHTTEVSHDG</sequence>
<dbReference type="InterPro" id="IPR029052">
    <property type="entry name" value="Metallo-depent_PP-like"/>
</dbReference>
<dbReference type="EMBL" id="JBHSWE010000001">
    <property type="protein sequence ID" value="MFC6669681.1"/>
    <property type="molecule type" value="Genomic_DNA"/>
</dbReference>
<evidence type="ECO:0000313" key="1">
    <source>
        <dbReference type="EMBL" id="MFC6669681.1"/>
    </source>
</evidence>
<evidence type="ECO:0000313" key="2">
    <source>
        <dbReference type="Proteomes" id="UP001596422"/>
    </source>
</evidence>
<comment type="caution">
    <text evidence="1">The sequence shown here is derived from an EMBL/GenBank/DDBJ whole genome shotgun (WGS) entry which is preliminary data.</text>
</comment>